<keyword evidence="3" id="KW-1185">Reference proteome</keyword>
<protein>
    <submittedName>
        <fullName evidence="2">Uncharacterized protein</fullName>
    </submittedName>
</protein>
<evidence type="ECO:0000313" key="3">
    <source>
        <dbReference type="Proteomes" id="UP000075884"/>
    </source>
</evidence>
<accession>A0A182N5A3</accession>
<feature type="coiled-coil region" evidence="1">
    <location>
        <begin position="123"/>
        <end position="150"/>
    </location>
</feature>
<name>A0A182N5A3_9DIPT</name>
<reference evidence="3" key="1">
    <citation type="submission" date="2013-03" db="EMBL/GenBank/DDBJ databases">
        <title>The Genome Sequence of Anopheles dirus WRAIR2.</title>
        <authorList>
            <consortium name="The Broad Institute Genomics Platform"/>
            <person name="Neafsey D.E."/>
            <person name="Walton C."/>
            <person name="Walker B."/>
            <person name="Young S.K."/>
            <person name="Zeng Q."/>
            <person name="Gargeya S."/>
            <person name="Fitzgerald M."/>
            <person name="Haas B."/>
            <person name="Abouelleil A."/>
            <person name="Allen A.W."/>
            <person name="Alvarado L."/>
            <person name="Arachchi H.M."/>
            <person name="Berlin A.M."/>
            <person name="Chapman S.B."/>
            <person name="Gainer-Dewar J."/>
            <person name="Goldberg J."/>
            <person name="Griggs A."/>
            <person name="Gujja S."/>
            <person name="Hansen M."/>
            <person name="Howarth C."/>
            <person name="Imamovic A."/>
            <person name="Ireland A."/>
            <person name="Larimer J."/>
            <person name="McCowan C."/>
            <person name="Murphy C."/>
            <person name="Pearson M."/>
            <person name="Poon T.W."/>
            <person name="Priest M."/>
            <person name="Roberts A."/>
            <person name="Saif S."/>
            <person name="Shea T."/>
            <person name="Sisk P."/>
            <person name="Sykes S."/>
            <person name="Wortman J."/>
            <person name="Nusbaum C."/>
            <person name="Birren B."/>
        </authorList>
    </citation>
    <scope>NUCLEOTIDE SEQUENCE [LARGE SCALE GENOMIC DNA]</scope>
    <source>
        <strain evidence="3">WRAIR2</strain>
    </source>
</reference>
<keyword evidence="1" id="KW-0175">Coiled coil</keyword>
<sequence>MEDSRYLPNQTEQNLAQQNELKQELIKYYKSSLIIGLLKQPDAPISIENRAFLATYRHDEDLPLGLDHIRNVDISYHERNTISKYIESNITEQVRPYVEKAKQFTGGNLEQLAESQYHEQHINLQLDHDRQQLSNELAQLKARKLQLMKACAEIRTGPYQRNNVELKHAEACSIDTKHKMLQKLTANEILNCTPHAVKAVQEVAANVNTLIEFSN</sequence>
<dbReference type="STRING" id="7168.A0A182N5A3"/>
<evidence type="ECO:0000313" key="2">
    <source>
        <dbReference type="EnsemblMetazoa" id="ADIR002822-PA"/>
    </source>
</evidence>
<dbReference type="EnsemblMetazoa" id="ADIR002822-RA">
    <property type="protein sequence ID" value="ADIR002822-PA"/>
    <property type="gene ID" value="ADIR002822"/>
</dbReference>
<evidence type="ECO:0000256" key="1">
    <source>
        <dbReference type="SAM" id="Coils"/>
    </source>
</evidence>
<dbReference type="VEuPathDB" id="VectorBase:ADIR002822"/>
<proteinExistence type="predicted"/>
<organism evidence="2 3">
    <name type="scientific">Anopheles dirus</name>
    <dbReference type="NCBI Taxonomy" id="7168"/>
    <lineage>
        <taxon>Eukaryota</taxon>
        <taxon>Metazoa</taxon>
        <taxon>Ecdysozoa</taxon>
        <taxon>Arthropoda</taxon>
        <taxon>Hexapoda</taxon>
        <taxon>Insecta</taxon>
        <taxon>Pterygota</taxon>
        <taxon>Neoptera</taxon>
        <taxon>Endopterygota</taxon>
        <taxon>Diptera</taxon>
        <taxon>Nematocera</taxon>
        <taxon>Culicoidea</taxon>
        <taxon>Culicidae</taxon>
        <taxon>Anophelinae</taxon>
        <taxon>Anopheles</taxon>
    </lineage>
</organism>
<reference evidence="2" key="2">
    <citation type="submission" date="2020-05" db="UniProtKB">
        <authorList>
            <consortium name="EnsemblMetazoa"/>
        </authorList>
    </citation>
    <scope>IDENTIFICATION</scope>
    <source>
        <strain evidence="2">WRAIR2</strain>
    </source>
</reference>
<dbReference type="AlphaFoldDB" id="A0A182N5A3"/>
<dbReference type="Proteomes" id="UP000075884">
    <property type="component" value="Unassembled WGS sequence"/>
</dbReference>